<evidence type="ECO:0000313" key="4">
    <source>
        <dbReference type="Proteomes" id="UP000240988"/>
    </source>
</evidence>
<dbReference type="EMBL" id="FUFA01000005">
    <property type="protein sequence ID" value="SPM36354.1"/>
    <property type="molecule type" value="Genomic_DNA"/>
</dbReference>
<reference evidence="3 4" key="1">
    <citation type="submission" date="2017-01" db="EMBL/GenBank/DDBJ databases">
        <authorList>
            <consortium name="Urmite Genomes"/>
        </authorList>
    </citation>
    <scope>NUCLEOTIDE SEQUENCE [LARGE SCALE GENOMIC DNA]</scope>
    <source>
        <strain evidence="3 4">AB57</strain>
    </source>
</reference>
<dbReference type="Gene3D" id="2.40.160.210">
    <property type="entry name" value="Acyl-CoA thioesterase, double hotdog domain"/>
    <property type="match status" value="1"/>
</dbReference>
<dbReference type="InterPro" id="IPR049449">
    <property type="entry name" value="TesB_ACOT8-like_N"/>
</dbReference>
<organism evidence="3 4">
    <name type="scientific">Mycobacterium rhizamassiliense</name>
    <dbReference type="NCBI Taxonomy" id="1841860"/>
    <lineage>
        <taxon>Bacteria</taxon>
        <taxon>Bacillati</taxon>
        <taxon>Actinomycetota</taxon>
        <taxon>Actinomycetes</taxon>
        <taxon>Mycobacteriales</taxon>
        <taxon>Mycobacteriaceae</taxon>
        <taxon>Mycobacterium</taxon>
    </lineage>
</organism>
<gene>
    <name evidence="3" type="ORF">MRAB57_4195</name>
</gene>
<dbReference type="Proteomes" id="UP000240988">
    <property type="component" value="Unassembled WGS sequence"/>
</dbReference>
<dbReference type="InterPro" id="IPR049450">
    <property type="entry name" value="ACOT8-like_C"/>
</dbReference>
<dbReference type="InterPro" id="IPR029069">
    <property type="entry name" value="HotDog_dom_sf"/>
</dbReference>
<feature type="domain" description="Acyl-CoA thioesterase-like C-terminal" evidence="2">
    <location>
        <begin position="141"/>
        <end position="261"/>
    </location>
</feature>
<evidence type="ECO:0000313" key="3">
    <source>
        <dbReference type="EMBL" id="SPM36354.1"/>
    </source>
</evidence>
<dbReference type="InterPro" id="IPR042171">
    <property type="entry name" value="Acyl-CoA_hotdog"/>
</dbReference>
<protein>
    <submittedName>
        <fullName evidence="3">Thioesterase</fullName>
    </submittedName>
</protein>
<evidence type="ECO:0000259" key="1">
    <source>
        <dbReference type="Pfam" id="PF13622"/>
    </source>
</evidence>
<proteinExistence type="predicted"/>
<name>A0A2U3NXY4_9MYCO</name>
<evidence type="ECO:0000259" key="2">
    <source>
        <dbReference type="Pfam" id="PF20789"/>
    </source>
</evidence>
<dbReference type="Pfam" id="PF13622">
    <property type="entry name" value="4HBT_3"/>
    <property type="match status" value="1"/>
</dbReference>
<sequence length="264" mass="28760">VIGCFYRRLPAEGELQAFEPTDDTRSNWSPELQHGSPPLALLTKLIEEQSAGSELRIGRLSLDILGAIPVRPMRTRTWIERPGSRVCMQVAELIADRKGGSPRPVARVTAWLMGASDTTDVASDRYPPLAEGQRVPLGPPFSDASGYFDAIDWRQQHTEPGAAAVSWFSPLAHVVDAEPATPLQRLASIVDCANGVGRALDPDRFIFMNTDTVVHLHRLPEGNDFALRARASIGPDGVGVTNAEVFDRTGFIGTSAQTILVQRR</sequence>
<dbReference type="STRING" id="1841860.GCA_900157375_04198"/>
<keyword evidence="4" id="KW-1185">Reference proteome</keyword>
<accession>A0A2U3NXY4</accession>
<feature type="domain" description="Acyl-CoA thioesterase-like N-terminal HotDog" evidence="1">
    <location>
        <begin position="25"/>
        <end position="113"/>
    </location>
</feature>
<dbReference type="Pfam" id="PF20789">
    <property type="entry name" value="4HBT_3C"/>
    <property type="match status" value="1"/>
</dbReference>
<dbReference type="SUPFAM" id="SSF54637">
    <property type="entry name" value="Thioesterase/thiol ester dehydrase-isomerase"/>
    <property type="match status" value="1"/>
</dbReference>
<dbReference type="AlphaFoldDB" id="A0A2U3NXY4"/>
<feature type="non-terminal residue" evidence="3">
    <location>
        <position position="1"/>
    </location>
</feature>